<dbReference type="PANTHER" id="PTHR34477:SF1">
    <property type="entry name" value="UPF0213 PROTEIN YHBQ"/>
    <property type="match status" value="1"/>
</dbReference>
<dbReference type="SUPFAM" id="SSF82771">
    <property type="entry name" value="GIY-YIG endonuclease"/>
    <property type="match status" value="1"/>
</dbReference>
<accession>A0A2M7SWL2</accession>
<dbReference type="PANTHER" id="PTHR34477">
    <property type="entry name" value="UPF0213 PROTEIN YHBQ"/>
    <property type="match status" value="1"/>
</dbReference>
<comment type="similarity">
    <text evidence="1">Belongs to the UPF0213 family.</text>
</comment>
<name>A0A2M7SWL2_9BACT</name>
<feature type="domain" description="GIY-YIG" evidence="2">
    <location>
        <begin position="1"/>
        <end position="78"/>
    </location>
</feature>
<reference evidence="4" key="1">
    <citation type="submission" date="2017-09" db="EMBL/GenBank/DDBJ databases">
        <title>Depth-based differentiation of microbial function through sediment-hosted aquifers and enrichment of novel symbionts in the deep terrestrial subsurface.</title>
        <authorList>
            <person name="Probst A.J."/>
            <person name="Ladd B."/>
            <person name="Jarett J.K."/>
            <person name="Geller-Mcgrath D.E."/>
            <person name="Sieber C.M.K."/>
            <person name="Emerson J.B."/>
            <person name="Anantharaman K."/>
            <person name="Thomas B.C."/>
            <person name="Malmstrom R."/>
            <person name="Stieglmeier M."/>
            <person name="Klingl A."/>
            <person name="Woyke T."/>
            <person name="Ryan C.M."/>
            <person name="Banfield J.F."/>
        </authorList>
    </citation>
    <scope>NUCLEOTIDE SEQUENCE [LARGE SCALE GENOMIC DNA]</scope>
</reference>
<dbReference type="Gene3D" id="3.40.1440.10">
    <property type="entry name" value="GIY-YIG endonuclease"/>
    <property type="match status" value="1"/>
</dbReference>
<protein>
    <recommendedName>
        <fullName evidence="2">GIY-YIG domain-containing protein</fullName>
    </recommendedName>
</protein>
<comment type="caution">
    <text evidence="3">The sequence shown here is derived from an EMBL/GenBank/DDBJ whole genome shotgun (WGS) entry which is preliminary data.</text>
</comment>
<dbReference type="Proteomes" id="UP000231332">
    <property type="component" value="Unassembled WGS sequence"/>
</dbReference>
<gene>
    <name evidence="3" type="ORF">COY45_01770</name>
</gene>
<evidence type="ECO:0000313" key="3">
    <source>
        <dbReference type="EMBL" id="PIZ27571.1"/>
    </source>
</evidence>
<sequence>MYYAYLLKLSNGDFYAGSTANIQRRLSSHQKGQNKATKHLRPVKLIWCGMFATRKLAEDFEKYLKTSSGFAFRNKRLI</sequence>
<evidence type="ECO:0000313" key="4">
    <source>
        <dbReference type="Proteomes" id="UP000231332"/>
    </source>
</evidence>
<dbReference type="AlphaFoldDB" id="A0A2M7SWL2"/>
<dbReference type="EMBL" id="PFMY01000090">
    <property type="protein sequence ID" value="PIZ27571.1"/>
    <property type="molecule type" value="Genomic_DNA"/>
</dbReference>
<organism evidence="3 4">
    <name type="scientific">Candidatus Berkelbacteria bacterium CG_4_10_14_0_8_um_filter_42_34</name>
    <dbReference type="NCBI Taxonomy" id="1974502"/>
    <lineage>
        <taxon>Bacteria</taxon>
        <taxon>Candidatus Berkelbacteria</taxon>
    </lineage>
</organism>
<evidence type="ECO:0000259" key="2">
    <source>
        <dbReference type="PROSITE" id="PS50164"/>
    </source>
</evidence>
<evidence type="ECO:0000256" key="1">
    <source>
        <dbReference type="ARBA" id="ARBA00007435"/>
    </source>
</evidence>
<dbReference type="Pfam" id="PF01541">
    <property type="entry name" value="GIY-YIG"/>
    <property type="match status" value="1"/>
</dbReference>
<proteinExistence type="inferred from homology"/>
<dbReference type="InterPro" id="IPR050190">
    <property type="entry name" value="UPF0213_domain"/>
</dbReference>
<dbReference type="InterPro" id="IPR035901">
    <property type="entry name" value="GIY-YIG_endonuc_sf"/>
</dbReference>
<dbReference type="InterPro" id="IPR000305">
    <property type="entry name" value="GIY-YIG_endonuc"/>
</dbReference>
<dbReference type="PROSITE" id="PS50164">
    <property type="entry name" value="GIY_YIG"/>
    <property type="match status" value="1"/>
</dbReference>